<dbReference type="AlphaFoldDB" id="A0A2P4Q0N9"/>
<organism evidence="2 3">
    <name type="scientific">Rhizophagus irregularis (strain DAOM 181602 / DAOM 197198 / MUCL 43194)</name>
    <name type="common">Arbuscular mycorrhizal fungus</name>
    <name type="synonym">Glomus intraradices</name>
    <dbReference type="NCBI Taxonomy" id="747089"/>
    <lineage>
        <taxon>Eukaryota</taxon>
        <taxon>Fungi</taxon>
        <taxon>Fungi incertae sedis</taxon>
        <taxon>Mucoromycota</taxon>
        <taxon>Glomeromycotina</taxon>
        <taxon>Glomeromycetes</taxon>
        <taxon>Glomerales</taxon>
        <taxon>Glomeraceae</taxon>
        <taxon>Rhizophagus</taxon>
    </lineage>
</organism>
<keyword evidence="1" id="KW-1133">Transmembrane helix</keyword>
<keyword evidence="1" id="KW-0812">Transmembrane</keyword>
<sequence length="174" mass="19608">MSNYFSLSRVLSPFQVQTNFEKNSLSANTPINSAIPVDIGKMTRVEGVDFKTPFKKDNEQLKILNENFRNDAYLEQVLGEDLSPGELIRTIFPVGYIFPPNHIHIVIQPPPPATVGFSHQGVPQGTSLYSGLPLLIHISYLHCIYLLIHCAFLLFTKYSDVDRRCHKKDFGGNS</sequence>
<evidence type="ECO:0000313" key="3">
    <source>
        <dbReference type="Proteomes" id="UP000018888"/>
    </source>
</evidence>
<protein>
    <submittedName>
        <fullName evidence="2">Uncharacterized protein</fullName>
    </submittedName>
</protein>
<reference evidence="2 3" key="2">
    <citation type="journal article" date="2018" name="New Phytol.">
        <title>High intraspecific genome diversity in the model arbuscular mycorrhizal symbiont Rhizophagus irregularis.</title>
        <authorList>
            <person name="Chen E.C.H."/>
            <person name="Morin E."/>
            <person name="Beaudet D."/>
            <person name="Noel J."/>
            <person name="Yildirir G."/>
            <person name="Ndikumana S."/>
            <person name="Charron P."/>
            <person name="St-Onge C."/>
            <person name="Giorgi J."/>
            <person name="Kruger M."/>
            <person name="Marton T."/>
            <person name="Ropars J."/>
            <person name="Grigoriev I.V."/>
            <person name="Hainaut M."/>
            <person name="Henrissat B."/>
            <person name="Roux C."/>
            <person name="Martin F."/>
            <person name="Corradi N."/>
        </authorList>
    </citation>
    <scope>NUCLEOTIDE SEQUENCE [LARGE SCALE GENOMIC DNA]</scope>
    <source>
        <strain evidence="2 3">DAOM 197198</strain>
    </source>
</reference>
<dbReference type="Proteomes" id="UP000018888">
    <property type="component" value="Unassembled WGS sequence"/>
</dbReference>
<accession>A0A2P4Q0N9</accession>
<dbReference type="EMBL" id="AUPC02000111">
    <property type="protein sequence ID" value="POG71211.1"/>
    <property type="molecule type" value="Genomic_DNA"/>
</dbReference>
<gene>
    <name evidence="2" type="ORF">GLOIN_2v1609537</name>
</gene>
<name>A0A2P4Q0N9_RHIID</name>
<keyword evidence="1" id="KW-0472">Membrane</keyword>
<evidence type="ECO:0000313" key="2">
    <source>
        <dbReference type="EMBL" id="POG71211.1"/>
    </source>
</evidence>
<reference evidence="2 3" key="1">
    <citation type="journal article" date="2013" name="Proc. Natl. Acad. Sci. U.S.A.">
        <title>Genome of an arbuscular mycorrhizal fungus provides insight into the oldest plant symbiosis.</title>
        <authorList>
            <person name="Tisserant E."/>
            <person name="Malbreil M."/>
            <person name="Kuo A."/>
            <person name="Kohler A."/>
            <person name="Symeonidi A."/>
            <person name="Balestrini R."/>
            <person name="Charron P."/>
            <person name="Duensing N."/>
            <person name="Frei Dit Frey N."/>
            <person name="Gianinazzi-Pearson V."/>
            <person name="Gilbert L.B."/>
            <person name="Handa Y."/>
            <person name="Herr J.R."/>
            <person name="Hijri M."/>
            <person name="Koul R."/>
            <person name="Kawaguchi M."/>
            <person name="Krajinski F."/>
            <person name="Lammers P.J."/>
            <person name="Masclaux F.G."/>
            <person name="Murat C."/>
            <person name="Morin E."/>
            <person name="Ndikumana S."/>
            <person name="Pagni M."/>
            <person name="Petitpierre D."/>
            <person name="Requena N."/>
            <person name="Rosikiewicz P."/>
            <person name="Riley R."/>
            <person name="Saito K."/>
            <person name="San Clemente H."/>
            <person name="Shapiro H."/>
            <person name="van Tuinen D."/>
            <person name="Becard G."/>
            <person name="Bonfante P."/>
            <person name="Paszkowski U."/>
            <person name="Shachar-Hill Y.Y."/>
            <person name="Tuskan G.A."/>
            <person name="Young P.W."/>
            <person name="Sanders I.R."/>
            <person name="Henrissat B."/>
            <person name="Rensing S.A."/>
            <person name="Grigoriev I.V."/>
            <person name="Corradi N."/>
            <person name="Roux C."/>
            <person name="Martin F."/>
        </authorList>
    </citation>
    <scope>NUCLEOTIDE SEQUENCE [LARGE SCALE GENOMIC DNA]</scope>
    <source>
        <strain evidence="2 3">DAOM 197198</strain>
    </source>
</reference>
<comment type="caution">
    <text evidence="2">The sequence shown here is derived from an EMBL/GenBank/DDBJ whole genome shotgun (WGS) entry which is preliminary data.</text>
</comment>
<feature type="transmembrane region" description="Helical" evidence="1">
    <location>
        <begin position="134"/>
        <end position="155"/>
    </location>
</feature>
<evidence type="ECO:0000256" key="1">
    <source>
        <dbReference type="SAM" id="Phobius"/>
    </source>
</evidence>
<proteinExistence type="predicted"/>
<keyword evidence="3" id="KW-1185">Reference proteome</keyword>